<proteinExistence type="predicted"/>
<dbReference type="Proteomes" id="UP000297739">
    <property type="component" value="Unassembled WGS sequence"/>
</dbReference>
<dbReference type="AlphaFoldDB" id="A0A4Z0PNF5"/>
<evidence type="ECO:0008006" key="3">
    <source>
        <dbReference type="Google" id="ProtNLM"/>
    </source>
</evidence>
<keyword evidence="2" id="KW-1185">Reference proteome</keyword>
<accession>A0A4Z0PNF5</accession>
<comment type="caution">
    <text evidence="1">The sequence shown here is derived from an EMBL/GenBank/DDBJ whole genome shotgun (WGS) entry which is preliminary data.</text>
</comment>
<evidence type="ECO:0000313" key="1">
    <source>
        <dbReference type="EMBL" id="TGE17577.1"/>
    </source>
</evidence>
<dbReference type="RefSeq" id="WP_135496994.1">
    <property type="nucleotide sequence ID" value="NZ_SRLD01000010.1"/>
</dbReference>
<gene>
    <name evidence="1" type="ORF">E5J99_06915</name>
</gene>
<protein>
    <recommendedName>
        <fullName evidence="3">Fumarate hydratase</fullName>
    </recommendedName>
</protein>
<name>A0A4Z0PNF5_9BACT</name>
<sequence length="205" mass="22615">MLHAILTGDIIDSSSLDATSRSASIKGWLQQALSEYPFELSRGDTFQLRTPPEDALRVGIDIRAVLRGQRIGKRYQPDARISIGIGTIEFDDITIATSTGSAFEHSGRGLEILKGQIGQIQLSSDYTAVNSACNACFALLEWIVQHWSVSQARAVHYALNNHTQRSIAEHEKVSQPAIQQRLKAAGWPAIEELLLYYSLAVQQLP</sequence>
<dbReference type="OrthoDB" id="7064118at2"/>
<evidence type="ECO:0000313" key="2">
    <source>
        <dbReference type="Proteomes" id="UP000297739"/>
    </source>
</evidence>
<dbReference type="EMBL" id="SRLD01000010">
    <property type="protein sequence ID" value="TGE17577.1"/>
    <property type="molecule type" value="Genomic_DNA"/>
</dbReference>
<organism evidence="1 2">
    <name type="scientific">Hymenobacter elongatus</name>
    <dbReference type="NCBI Taxonomy" id="877208"/>
    <lineage>
        <taxon>Bacteria</taxon>
        <taxon>Pseudomonadati</taxon>
        <taxon>Bacteroidota</taxon>
        <taxon>Cytophagia</taxon>
        <taxon>Cytophagales</taxon>
        <taxon>Hymenobacteraceae</taxon>
        <taxon>Hymenobacter</taxon>
    </lineage>
</organism>
<reference evidence="1 2" key="1">
    <citation type="submission" date="2019-04" db="EMBL/GenBank/DDBJ databases">
        <authorList>
            <person name="Feng G."/>
            <person name="Zhang J."/>
            <person name="Zhu H."/>
        </authorList>
    </citation>
    <scope>NUCLEOTIDE SEQUENCE [LARGE SCALE GENOMIC DNA]</scope>
    <source>
        <strain evidence="1 2">JCM 17223</strain>
    </source>
</reference>